<dbReference type="PANTHER" id="PTHR15184:SF9">
    <property type="entry name" value="SPI-1 TYPE 3 SECRETION SYSTEM ATPASE"/>
    <property type="match status" value="1"/>
</dbReference>
<evidence type="ECO:0000256" key="17">
    <source>
        <dbReference type="ARBA" id="ARBA00034006"/>
    </source>
</evidence>
<keyword evidence="7" id="KW-0963">Cytoplasm</keyword>
<evidence type="ECO:0000256" key="4">
    <source>
        <dbReference type="ARBA" id="ARBA00012473"/>
    </source>
</evidence>
<dbReference type="InterPro" id="IPR000194">
    <property type="entry name" value="ATPase_F1/V1/A1_a/bsu_nucl-bd"/>
</dbReference>
<keyword evidence="10" id="KW-1005">Bacterial flagellum biogenesis</keyword>
<dbReference type="GO" id="GO:0005737">
    <property type="term" value="C:cytoplasm"/>
    <property type="evidence" value="ECO:0007669"/>
    <property type="project" value="UniProtKB-SubCell"/>
</dbReference>
<dbReference type="InterPro" id="IPR022426">
    <property type="entry name" value="FliI_clade3"/>
</dbReference>
<dbReference type="InterPro" id="IPR005714">
    <property type="entry name" value="ATPase_T3SS_FliI/YscN"/>
</dbReference>
<dbReference type="GO" id="GO:0030257">
    <property type="term" value="C:type III protein secretion system complex"/>
    <property type="evidence" value="ECO:0007669"/>
    <property type="project" value="InterPro"/>
</dbReference>
<dbReference type="CDD" id="cd01136">
    <property type="entry name" value="ATPase_flagellum-secretory_path_III"/>
    <property type="match status" value="1"/>
</dbReference>
<evidence type="ECO:0000259" key="18">
    <source>
        <dbReference type="SMART" id="SM00382"/>
    </source>
</evidence>
<keyword evidence="6" id="KW-0813">Transport</keyword>
<dbReference type="GO" id="GO:0044781">
    <property type="term" value="P:bacterial-type flagellum organization"/>
    <property type="evidence" value="ECO:0007669"/>
    <property type="project" value="UniProtKB-KW"/>
</dbReference>
<evidence type="ECO:0000256" key="5">
    <source>
        <dbReference type="ARBA" id="ARBA00020580"/>
    </source>
</evidence>
<dbReference type="GO" id="GO:0008564">
    <property type="term" value="F:protein-exporting ATPase activity"/>
    <property type="evidence" value="ECO:0007669"/>
    <property type="project" value="UniProtKB-EC"/>
</dbReference>
<evidence type="ECO:0000256" key="9">
    <source>
        <dbReference type="ARBA" id="ARBA00022781"/>
    </source>
</evidence>
<evidence type="ECO:0000313" key="19">
    <source>
        <dbReference type="EMBL" id="MBB4286514.1"/>
    </source>
</evidence>
<dbReference type="EMBL" id="JACIGI010000017">
    <property type="protein sequence ID" value="MBB4286514.1"/>
    <property type="molecule type" value="Genomic_DNA"/>
</dbReference>
<evidence type="ECO:0000256" key="15">
    <source>
        <dbReference type="ARBA" id="ARBA00023225"/>
    </source>
</evidence>
<sequence length="454" mass="48854">MVGLIQTLIGEIERLPTERLFGRVASVRGLVIEIGGVQGNLSVGDRCRVIARDDRSVPCEVVGFRAGHALLLPYGGLDGVGLGCRAELTESAPMLRPTDTWLGRVINAFGEAVDGQGPMPLGEHPYPVRAQPPPAHQRRRVGGKLDLGVRALNTFLTCCEGQRMGIFAGSGVGKSTVLSMLIRHSKAEVVVIGLVGERGREAREFIEDDLGAAGLARSVVVLATSDEGPLMRRQAAYATLTVAEYFRDQGRNVLCLMDSVTRFAMAQREISLSAGEPPASKGYTPTVFAELPRLLERAGPGVPGTGSITGLFTVLVEGDDHNEPISDAVRGILDGHIVLDRAIAERNRYPAINILRSVSRTMPACNTDDQTLLVNTARRIITTYEDMAELIRLGAYRAGSNPEVDAAIHYYPMIEDFLAQRKDEATDLETGYALLRRILETTPDGAGQDGTATG</sequence>
<dbReference type="GO" id="GO:0030254">
    <property type="term" value="P:protein secretion by the type III secretion system"/>
    <property type="evidence" value="ECO:0007669"/>
    <property type="project" value="InterPro"/>
</dbReference>
<dbReference type="Pfam" id="PF00006">
    <property type="entry name" value="ATP-synt_ab"/>
    <property type="match status" value="1"/>
</dbReference>
<keyword evidence="12" id="KW-0653">Protein transport</keyword>
<dbReference type="EC" id="7.1.2.2" evidence="4"/>
<dbReference type="NCBIfam" id="TIGR03498">
    <property type="entry name" value="FliI_clade3"/>
    <property type="match status" value="1"/>
</dbReference>
<dbReference type="InterPro" id="IPR020003">
    <property type="entry name" value="ATPase_a/bsu_AS"/>
</dbReference>
<name>A0A7W6WL75_9PROT</name>
<gene>
    <name evidence="19" type="ORF">GGD88_002246</name>
</gene>
<dbReference type="InterPro" id="IPR040627">
    <property type="entry name" value="T3SS_ATPase_C"/>
</dbReference>
<evidence type="ECO:0000256" key="7">
    <source>
        <dbReference type="ARBA" id="ARBA00022490"/>
    </source>
</evidence>
<feature type="domain" description="AAA+ ATPase" evidence="18">
    <location>
        <begin position="160"/>
        <end position="344"/>
    </location>
</feature>
<dbReference type="PROSITE" id="PS00152">
    <property type="entry name" value="ATPASE_ALPHA_BETA"/>
    <property type="match status" value="1"/>
</dbReference>
<dbReference type="NCBIfam" id="TIGR01026">
    <property type="entry name" value="fliI_yscN"/>
    <property type="match status" value="1"/>
</dbReference>
<dbReference type="Gene3D" id="3.40.50.12240">
    <property type="match status" value="1"/>
</dbReference>
<dbReference type="Proteomes" id="UP000555728">
    <property type="component" value="Unassembled WGS sequence"/>
</dbReference>
<keyword evidence="13" id="KW-1278">Translocase</keyword>
<dbReference type="GO" id="GO:0009288">
    <property type="term" value="C:bacterial-type flagellum"/>
    <property type="evidence" value="ECO:0007669"/>
    <property type="project" value="InterPro"/>
</dbReference>
<evidence type="ECO:0000313" key="20">
    <source>
        <dbReference type="Proteomes" id="UP000555728"/>
    </source>
</evidence>
<dbReference type="GO" id="GO:0005524">
    <property type="term" value="F:ATP binding"/>
    <property type="evidence" value="ECO:0007669"/>
    <property type="project" value="UniProtKB-KW"/>
</dbReference>
<dbReference type="Pfam" id="PF18269">
    <property type="entry name" value="T3SS_ATPase_C"/>
    <property type="match status" value="1"/>
</dbReference>
<dbReference type="SUPFAM" id="SSF52540">
    <property type="entry name" value="P-loop containing nucleoside triphosphate hydrolases"/>
    <property type="match status" value="1"/>
</dbReference>
<dbReference type="FunFam" id="3.40.50.12240:FF:000002">
    <property type="entry name" value="Flagellum-specific ATP synthase FliI"/>
    <property type="match status" value="1"/>
</dbReference>
<keyword evidence="8" id="KW-0547">Nucleotide-binding</keyword>
<keyword evidence="14" id="KW-0406">Ion transport</keyword>
<evidence type="ECO:0000256" key="3">
    <source>
        <dbReference type="ARBA" id="ARBA00008936"/>
    </source>
</evidence>
<dbReference type="RefSeq" id="WP_184435430.1">
    <property type="nucleotide sequence ID" value="NZ_JACIGI010000017.1"/>
</dbReference>
<comment type="caution">
    <text evidence="19">The sequence shown here is derived from an EMBL/GenBank/DDBJ whole genome shotgun (WGS) entry which is preliminary data.</text>
</comment>
<comment type="subcellular location">
    <subcellularLocation>
        <location evidence="2">Cytoplasm</location>
    </subcellularLocation>
</comment>
<comment type="function">
    <text evidence="1">Probable catalytic subunit of a protein translocase for flagellum-specific export, or a proton translocase involved in local circuits at the flagellum.</text>
</comment>
<evidence type="ECO:0000256" key="1">
    <source>
        <dbReference type="ARBA" id="ARBA00003290"/>
    </source>
</evidence>
<evidence type="ECO:0000256" key="11">
    <source>
        <dbReference type="ARBA" id="ARBA00022840"/>
    </source>
</evidence>
<evidence type="ECO:0000256" key="6">
    <source>
        <dbReference type="ARBA" id="ARBA00022448"/>
    </source>
</evidence>
<dbReference type="GO" id="GO:0046933">
    <property type="term" value="F:proton-transporting ATP synthase activity, rotational mechanism"/>
    <property type="evidence" value="ECO:0007669"/>
    <property type="project" value="TreeGrafter"/>
</dbReference>
<keyword evidence="15" id="KW-1006">Bacterial flagellum protein export</keyword>
<evidence type="ECO:0000256" key="2">
    <source>
        <dbReference type="ARBA" id="ARBA00004496"/>
    </source>
</evidence>
<dbReference type="SMART" id="SM00382">
    <property type="entry name" value="AAA"/>
    <property type="match status" value="1"/>
</dbReference>
<dbReference type="PANTHER" id="PTHR15184">
    <property type="entry name" value="ATP SYNTHASE"/>
    <property type="match status" value="1"/>
</dbReference>
<dbReference type="InterPro" id="IPR003593">
    <property type="entry name" value="AAA+_ATPase"/>
</dbReference>
<dbReference type="InterPro" id="IPR027417">
    <property type="entry name" value="P-loop_NTPase"/>
</dbReference>
<proteinExistence type="inferred from homology"/>
<evidence type="ECO:0000256" key="10">
    <source>
        <dbReference type="ARBA" id="ARBA00022795"/>
    </source>
</evidence>
<protein>
    <recommendedName>
        <fullName evidence="5">Flagellum-specific ATP synthase</fullName>
        <ecNumber evidence="4">7.1.2.2</ecNumber>
    </recommendedName>
</protein>
<dbReference type="GO" id="GO:0016887">
    <property type="term" value="F:ATP hydrolysis activity"/>
    <property type="evidence" value="ECO:0007669"/>
    <property type="project" value="InterPro"/>
</dbReference>
<evidence type="ECO:0000256" key="8">
    <source>
        <dbReference type="ARBA" id="ARBA00022741"/>
    </source>
</evidence>
<accession>A0A7W6WL75</accession>
<keyword evidence="11" id="KW-0067">ATP-binding</keyword>
<keyword evidence="16" id="KW-0066">ATP synthesis</keyword>
<dbReference type="AlphaFoldDB" id="A0A7W6WL75"/>
<dbReference type="InterPro" id="IPR050053">
    <property type="entry name" value="ATPase_alpha/beta_chains"/>
</dbReference>
<organism evidence="19 20">
    <name type="scientific">Roseospira goensis</name>
    <dbReference type="NCBI Taxonomy" id="391922"/>
    <lineage>
        <taxon>Bacteria</taxon>
        <taxon>Pseudomonadati</taxon>
        <taxon>Pseudomonadota</taxon>
        <taxon>Alphaproteobacteria</taxon>
        <taxon>Rhodospirillales</taxon>
        <taxon>Rhodospirillaceae</taxon>
        <taxon>Roseospira</taxon>
    </lineage>
</organism>
<reference evidence="19 20" key="1">
    <citation type="submission" date="2020-08" db="EMBL/GenBank/DDBJ databases">
        <title>Genome sequencing of Purple Non-Sulfur Bacteria from various extreme environments.</title>
        <authorList>
            <person name="Mayer M."/>
        </authorList>
    </citation>
    <scope>NUCLEOTIDE SEQUENCE [LARGE SCALE GENOMIC DNA]</scope>
    <source>
        <strain evidence="19 20">JA135</strain>
    </source>
</reference>
<evidence type="ECO:0000256" key="14">
    <source>
        <dbReference type="ARBA" id="ARBA00023065"/>
    </source>
</evidence>
<comment type="similarity">
    <text evidence="3">Belongs to the ATPase alpha/beta chains family.</text>
</comment>
<evidence type="ECO:0000256" key="13">
    <source>
        <dbReference type="ARBA" id="ARBA00022967"/>
    </source>
</evidence>
<comment type="catalytic activity">
    <reaction evidence="17">
        <text>ATP + H2O + cellular proteinSide 1 = ADP + phosphate + cellular proteinSide 2.</text>
        <dbReference type="EC" id="7.4.2.8"/>
    </reaction>
</comment>
<keyword evidence="20" id="KW-1185">Reference proteome</keyword>
<evidence type="ECO:0000256" key="16">
    <source>
        <dbReference type="ARBA" id="ARBA00023310"/>
    </source>
</evidence>
<keyword evidence="9" id="KW-0375">Hydrogen ion transport</keyword>
<evidence type="ECO:0000256" key="12">
    <source>
        <dbReference type="ARBA" id="ARBA00022927"/>
    </source>
</evidence>